<dbReference type="InterPro" id="IPR039131">
    <property type="entry name" value="NDUFAF1"/>
</dbReference>
<comment type="caution">
    <text evidence="3">The sequence shown here is derived from an EMBL/GenBank/DDBJ whole genome shotgun (WGS) entry which is preliminary data.</text>
</comment>
<dbReference type="STRING" id="86049.A0A1C1CUB0"/>
<dbReference type="InterPro" id="IPR013857">
    <property type="entry name" value="NADH-UbQ_OxRdtase-assoc_prot30"/>
</dbReference>
<protein>
    <recommendedName>
        <fullName evidence="2">NADH:ubiquinone oxidoreductase intermediate-associated protein 30 domain-containing protein</fullName>
    </recommendedName>
</protein>
<gene>
    <name evidence="3" type="ORF">CLCR_09141</name>
</gene>
<dbReference type="AlphaFoldDB" id="A0A1C1CUB0"/>
<dbReference type="Pfam" id="PF08547">
    <property type="entry name" value="CIA30"/>
    <property type="match status" value="1"/>
</dbReference>
<keyword evidence="4" id="KW-1185">Reference proteome</keyword>
<organism evidence="3 4">
    <name type="scientific">Cladophialophora carrionii</name>
    <dbReference type="NCBI Taxonomy" id="86049"/>
    <lineage>
        <taxon>Eukaryota</taxon>
        <taxon>Fungi</taxon>
        <taxon>Dikarya</taxon>
        <taxon>Ascomycota</taxon>
        <taxon>Pezizomycotina</taxon>
        <taxon>Eurotiomycetes</taxon>
        <taxon>Chaetothyriomycetidae</taxon>
        <taxon>Chaetothyriales</taxon>
        <taxon>Herpotrichiellaceae</taxon>
        <taxon>Cladophialophora</taxon>
    </lineage>
</organism>
<proteinExistence type="predicted"/>
<dbReference type="PANTHER" id="PTHR13194:SF19">
    <property type="entry name" value="NAD(P)-BINDING ROSSMANN-FOLD SUPERFAMILY PROTEIN"/>
    <property type="match status" value="1"/>
</dbReference>
<evidence type="ECO:0000313" key="4">
    <source>
        <dbReference type="Proteomes" id="UP000094526"/>
    </source>
</evidence>
<reference evidence="4" key="1">
    <citation type="submission" date="2015-07" db="EMBL/GenBank/DDBJ databases">
        <authorList>
            <person name="Teixeira M.M."/>
            <person name="Souza R.C."/>
            <person name="Almeida L.G."/>
            <person name="Vicente V.A."/>
            <person name="de Hoog S."/>
            <person name="Bocca A.L."/>
            <person name="de Almeida S.R."/>
            <person name="Vasconcelos A.T."/>
            <person name="Felipe M.S."/>
        </authorList>
    </citation>
    <scope>NUCLEOTIDE SEQUENCE [LARGE SCALE GENOMIC DNA]</scope>
    <source>
        <strain evidence="4">KSF</strain>
    </source>
</reference>
<feature type="region of interest" description="Disordered" evidence="1">
    <location>
        <begin position="152"/>
        <end position="183"/>
    </location>
</feature>
<dbReference type="PANTHER" id="PTHR13194">
    <property type="entry name" value="COMPLEX I INTERMEDIATE-ASSOCIATED PROTEIN 30"/>
    <property type="match status" value="1"/>
</dbReference>
<evidence type="ECO:0000256" key="1">
    <source>
        <dbReference type="SAM" id="MobiDB-lite"/>
    </source>
</evidence>
<name>A0A1C1CUB0_9EURO</name>
<dbReference type="Proteomes" id="UP000094526">
    <property type="component" value="Unassembled WGS sequence"/>
</dbReference>
<feature type="domain" description="NADH:ubiquinone oxidoreductase intermediate-associated protein 30" evidence="2">
    <location>
        <begin position="6"/>
        <end position="141"/>
    </location>
</feature>
<accession>A0A1C1CUB0</accession>
<dbReference type="GO" id="GO:0010257">
    <property type="term" value="P:NADH dehydrogenase complex assembly"/>
    <property type="evidence" value="ECO:0007669"/>
    <property type="project" value="TreeGrafter"/>
</dbReference>
<evidence type="ECO:0000259" key="2">
    <source>
        <dbReference type="Pfam" id="PF08547"/>
    </source>
</evidence>
<dbReference type="EMBL" id="LGRB01000009">
    <property type="protein sequence ID" value="OCT52088.1"/>
    <property type="molecule type" value="Genomic_DNA"/>
</dbReference>
<dbReference type="OrthoDB" id="426386at2759"/>
<sequence>MESLGGAGFASQRDAGPDRHWDLSRFSGLEVSIDPSQSDGKVYTLILKDEILPRDPDTGRERSTISWEFNFTGSRCRPGSHGRSSPSGPSAFFVPWDHFKPTFRGKRCDDPKSLDLSDVKGVSIMIRSFFGSQQGDFRLRIISIVATSSPDLPELAPTVASNPHEHGGVAASARASPAETRGR</sequence>
<dbReference type="VEuPathDB" id="FungiDB:CLCR_09141"/>
<dbReference type="GO" id="GO:0051082">
    <property type="term" value="F:unfolded protein binding"/>
    <property type="evidence" value="ECO:0007669"/>
    <property type="project" value="TreeGrafter"/>
</dbReference>
<evidence type="ECO:0000313" key="3">
    <source>
        <dbReference type="EMBL" id="OCT52088.1"/>
    </source>
</evidence>